<keyword evidence="1" id="KW-0812">Transmembrane</keyword>
<feature type="transmembrane region" description="Helical" evidence="1">
    <location>
        <begin position="265"/>
        <end position="281"/>
    </location>
</feature>
<dbReference type="EMBL" id="AXZF01000038">
    <property type="protein sequence ID" value="ERT69020.1"/>
    <property type="molecule type" value="Genomic_DNA"/>
</dbReference>
<feature type="transmembrane region" description="Helical" evidence="1">
    <location>
        <begin position="293"/>
        <end position="313"/>
    </location>
</feature>
<dbReference type="STRING" id="1319815.HMPREF0202_00986"/>
<feature type="transmembrane region" description="Helical" evidence="1">
    <location>
        <begin position="89"/>
        <end position="110"/>
    </location>
</feature>
<dbReference type="RefSeq" id="WP_023050527.1">
    <property type="nucleotide sequence ID" value="NZ_CP173062.2"/>
</dbReference>
<dbReference type="eggNOG" id="COG0786">
    <property type="taxonomic scope" value="Bacteria"/>
</dbReference>
<comment type="caution">
    <text evidence="2">The sequence shown here is derived from an EMBL/GenBank/DDBJ whole genome shotgun (WGS) entry which is preliminary data.</text>
</comment>
<feature type="transmembrane region" description="Helical" evidence="1">
    <location>
        <begin position="235"/>
        <end position="253"/>
    </location>
</feature>
<dbReference type="InterPro" id="IPR049576">
    <property type="entry name" value="HDC-like"/>
</dbReference>
<feature type="transmembrane region" description="Helical" evidence="1">
    <location>
        <begin position="64"/>
        <end position="83"/>
    </location>
</feature>
<evidence type="ECO:0000313" key="3">
    <source>
        <dbReference type="Proteomes" id="UP000017081"/>
    </source>
</evidence>
<reference evidence="2 3" key="1">
    <citation type="submission" date="2013-08" db="EMBL/GenBank/DDBJ databases">
        <authorList>
            <person name="Weinstock G."/>
            <person name="Sodergren E."/>
            <person name="Wylie T."/>
            <person name="Fulton L."/>
            <person name="Fulton R."/>
            <person name="Fronick C."/>
            <person name="O'Laughlin M."/>
            <person name="Godfrey J."/>
            <person name="Miner T."/>
            <person name="Herter B."/>
            <person name="Appelbaum E."/>
            <person name="Cordes M."/>
            <person name="Lek S."/>
            <person name="Wollam A."/>
            <person name="Pepin K.H."/>
            <person name="Palsikar V.B."/>
            <person name="Mitreva M."/>
            <person name="Wilson R.K."/>
        </authorList>
    </citation>
    <scope>NUCLEOTIDE SEQUENCE [LARGE SCALE GENOMIC DNA]</scope>
    <source>
        <strain evidence="2 3">ATCC BAA-474</strain>
    </source>
</reference>
<dbReference type="Proteomes" id="UP000017081">
    <property type="component" value="Unassembled WGS sequence"/>
</dbReference>
<protein>
    <submittedName>
        <fullName evidence="2">Uncharacterized protein</fullName>
    </submittedName>
</protein>
<proteinExistence type="predicted"/>
<dbReference type="PATRIC" id="fig|1319815.3.peg.943"/>
<feature type="transmembrane region" description="Helical" evidence="1">
    <location>
        <begin position="368"/>
        <end position="388"/>
    </location>
</feature>
<organism evidence="2 3">
    <name type="scientific">Cetobacterium somerae ATCC BAA-474</name>
    <dbReference type="NCBI Taxonomy" id="1319815"/>
    <lineage>
        <taxon>Bacteria</taxon>
        <taxon>Fusobacteriati</taxon>
        <taxon>Fusobacteriota</taxon>
        <taxon>Fusobacteriia</taxon>
        <taxon>Fusobacteriales</taxon>
        <taxon>Fusobacteriaceae</taxon>
        <taxon>Cetobacterium</taxon>
    </lineage>
</organism>
<dbReference type="HOGENOM" id="CLU_056517_1_0_0"/>
<sequence>MSEMLLMLCITVSLFAIGDILGVATKAKVSSIFVALMLFLVLFMTGTIPEDIISKAGLSQVGRWASPILVFGMGTMINVKQLIDEWKTVLLTLISMVAALIGVFLVSPIIGKEAAIVSIPIMNGGIIATNIMVSGAMEKGFTIAAAFGTLVYAVQKFVGTPPASFYGLKEAREILKEYRKGKLENIDSMNVNMQNSQKKLGFAHRNKNYFTPFVCFTIAALAGYISILLQELTGVNNSIWALAFGATLSYFNLVPDKILDHGKSSGFITMVVFAAIIPSLAKIDLEQVMTLSWQLIVAFIGVFVATYIIMFILPTWKLVGSKNLAMGISMSQLLGFPATYLIVNEIATAVAENEEEHEVIMKKIAPSYVIGGLASVTTLSIVIAGYFVEFL</sequence>
<dbReference type="AlphaFoldDB" id="U7VBV9"/>
<accession>U7VBV9</accession>
<keyword evidence="3" id="KW-1185">Reference proteome</keyword>
<name>U7VBV9_9FUSO</name>
<keyword evidence="1" id="KW-1133">Transmembrane helix</keyword>
<dbReference type="CDD" id="cd21416">
    <property type="entry name" value="HDC_protein"/>
    <property type="match status" value="1"/>
</dbReference>
<evidence type="ECO:0000313" key="2">
    <source>
        <dbReference type="EMBL" id="ERT69020.1"/>
    </source>
</evidence>
<keyword evidence="1" id="KW-0472">Membrane</keyword>
<evidence type="ECO:0000256" key="1">
    <source>
        <dbReference type="SAM" id="Phobius"/>
    </source>
</evidence>
<feature type="transmembrane region" description="Helical" evidence="1">
    <location>
        <begin position="209"/>
        <end position="229"/>
    </location>
</feature>
<gene>
    <name evidence="2" type="ORF">HMPREF0202_00986</name>
</gene>
<feature type="transmembrane region" description="Helical" evidence="1">
    <location>
        <begin position="32"/>
        <end position="52"/>
    </location>
</feature>